<evidence type="ECO:0000256" key="4">
    <source>
        <dbReference type="ARBA" id="ARBA00022741"/>
    </source>
</evidence>
<keyword evidence="6 8" id="KW-0658">Purine biosynthesis</keyword>
<dbReference type="InterPro" id="IPR001674">
    <property type="entry name" value="GMP_synth_C"/>
</dbReference>
<evidence type="ECO:0000256" key="6">
    <source>
        <dbReference type="ARBA" id="ARBA00022755"/>
    </source>
</evidence>
<dbReference type="EC" id="6.3.5.2" evidence="2"/>
<proteinExistence type="predicted"/>
<gene>
    <name evidence="10" type="ORF">A3Q56_06339</name>
</gene>
<dbReference type="InterPro" id="IPR025777">
    <property type="entry name" value="GMPS_ATP_PPase_dom"/>
</dbReference>
<dbReference type="AlphaFoldDB" id="A0A177AV82"/>
<comment type="caution">
    <text evidence="8">Lacks conserved residue(s) required for the propagation of feature annotation.</text>
</comment>
<comment type="caution">
    <text evidence="10">The sequence shown here is derived from an EMBL/GenBank/DDBJ whole genome shotgun (WGS) entry which is preliminary data.</text>
</comment>
<evidence type="ECO:0000256" key="1">
    <source>
        <dbReference type="ARBA" id="ARBA00005153"/>
    </source>
</evidence>
<dbReference type="PANTHER" id="PTHR11922:SF2">
    <property type="entry name" value="GMP SYNTHASE [GLUTAMINE-HYDROLYZING]"/>
    <property type="match status" value="1"/>
</dbReference>
<dbReference type="Pfam" id="PF00958">
    <property type="entry name" value="GMP_synt_C"/>
    <property type="match status" value="1"/>
</dbReference>
<dbReference type="GO" id="GO:0005524">
    <property type="term" value="F:ATP binding"/>
    <property type="evidence" value="ECO:0007669"/>
    <property type="project" value="UniProtKB-UniRule"/>
</dbReference>
<feature type="domain" description="GMPS ATP-PPase" evidence="9">
    <location>
        <begin position="1"/>
        <end position="89"/>
    </location>
</feature>
<dbReference type="Proteomes" id="UP000078046">
    <property type="component" value="Unassembled WGS sequence"/>
</dbReference>
<dbReference type="EMBL" id="LWCA01001098">
    <property type="protein sequence ID" value="OAF65917.1"/>
    <property type="molecule type" value="Genomic_DNA"/>
</dbReference>
<accession>A0A177AV82</accession>
<dbReference type="OrthoDB" id="1724632at2759"/>
<keyword evidence="7 8" id="KW-0067">ATP-binding</keyword>
<organism evidence="10 11">
    <name type="scientific">Intoshia linei</name>
    <dbReference type="NCBI Taxonomy" id="1819745"/>
    <lineage>
        <taxon>Eukaryota</taxon>
        <taxon>Metazoa</taxon>
        <taxon>Spiralia</taxon>
        <taxon>Lophotrochozoa</taxon>
        <taxon>Mesozoa</taxon>
        <taxon>Orthonectida</taxon>
        <taxon>Rhopaluridae</taxon>
        <taxon>Intoshia</taxon>
    </lineage>
</organism>
<dbReference type="UniPathway" id="UPA00189">
    <property type="reaction ID" value="UER00296"/>
</dbReference>
<sequence>VVKDYLKSKNIDINEIMIVQGTLRPDLIESASNIASDSASVIKTHHNDTELVRNLRNRNLVVEPLKDFHKDEVRNIGKMLGLEEDVVHRHPFPGPGLAIRIICADKPYFSENYKIALDTLSIVFNYHTADSDKILPIKSIISQHDSNLLDTIFSTLENKINYTLLPINSVGVQGDNRTYRNVLAVSADIVPDWEVLDNLARIIPNIIPQINRVCFAFGSKIKDNVINSIVKTTLTENVLEQTRIFDFNVNKILSESGETIKLSQMPIVMIPINFDQDTQEKRSFVIRPFITSDFMTGIAAKPDINYSKSVNLSFNLVLSFFILMSIVEYSKHCKFSSKLLYDLSSKPPGTTEWE</sequence>
<dbReference type="SUPFAM" id="SSF52402">
    <property type="entry name" value="Adenine nucleotide alpha hydrolases-like"/>
    <property type="match status" value="1"/>
</dbReference>
<evidence type="ECO:0000256" key="5">
    <source>
        <dbReference type="ARBA" id="ARBA00022749"/>
    </source>
</evidence>
<dbReference type="GO" id="GO:0003921">
    <property type="term" value="F:GMP synthase activity"/>
    <property type="evidence" value="ECO:0007669"/>
    <property type="project" value="InterPro"/>
</dbReference>
<evidence type="ECO:0000313" key="11">
    <source>
        <dbReference type="Proteomes" id="UP000078046"/>
    </source>
</evidence>
<dbReference type="Gene3D" id="3.40.50.620">
    <property type="entry name" value="HUPs"/>
    <property type="match status" value="1"/>
</dbReference>
<dbReference type="GO" id="GO:0005829">
    <property type="term" value="C:cytosol"/>
    <property type="evidence" value="ECO:0007669"/>
    <property type="project" value="TreeGrafter"/>
</dbReference>
<evidence type="ECO:0000256" key="2">
    <source>
        <dbReference type="ARBA" id="ARBA00012746"/>
    </source>
</evidence>
<keyword evidence="5 8" id="KW-0332">GMP biosynthesis</keyword>
<dbReference type="PANTHER" id="PTHR11922">
    <property type="entry name" value="GMP SYNTHASE-RELATED"/>
    <property type="match status" value="1"/>
</dbReference>
<dbReference type="PROSITE" id="PS51553">
    <property type="entry name" value="GMPS_ATP_PPASE"/>
    <property type="match status" value="1"/>
</dbReference>
<comment type="pathway">
    <text evidence="1">Purine metabolism; GMP biosynthesis; GMP from XMP (L-Gln route): step 1/1.</text>
</comment>
<dbReference type="Gene3D" id="3.30.300.10">
    <property type="match status" value="2"/>
</dbReference>
<keyword evidence="4 8" id="KW-0547">Nucleotide-binding</keyword>
<keyword evidence="11" id="KW-1185">Reference proteome</keyword>
<keyword evidence="3" id="KW-0436">Ligase</keyword>
<protein>
    <recommendedName>
        <fullName evidence="2">GMP synthase (glutamine-hydrolyzing)</fullName>
        <ecNumber evidence="2">6.3.5.2</ecNumber>
    </recommendedName>
</protein>
<feature type="non-terminal residue" evidence="10">
    <location>
        <position position="1"/>
    </location>
</feature>
<dbReference type="SUPFAM" id="SSF54810">
    <property type="entry name" value="GMP synthetase C-terminal dimerisation domain"/>
    <property type="match status" value="2"/>
</dbReference>
<evidence type="ECO:0000259" key="9">
    <source>
        <dbReference type="PROSITE" id="PS51553"/>
    </source>
</evidence>
<evidence type="ECO:0000256" key="3">
    <source>
        <dbReference type="ARBA" id="ARBA00022598"/>
    </source>
</evidence>
<evidence type="ECO:0000313" key="10">
    <source>
        <dbReference type="EMBL" id="OAF65917.1"/>
    </source>
</evidence>
<reference evidence="10 11" key="1">
    <citation type="submission" date="2016-04" db="EMBL/GenBank/DDBJ databases">
        <title>The genome of Intoshia linei affirms orthonectids as highly simplified spiralians.</title>
        <authorList>
            <person name="Mikhailov K.V."/>
            <person name="Slusarev G.S."/>
            <person name="Nikitin M.A."/>
            <person name="Logacheva M.D."/>
            <person name="Penin A."/>
            <person name="Aleoshin V."/>
            <person name="Panchin Y.V."/>
        </authorList>
    </citation>
    <scope>NUCLEOTIDE SEQUENCE [LARGE SCALE GENOMIC DNA]</scope>
    <source>
        <strain evidence="10">Intl2013</strain>
        <tissue evidence="10">Whole animal</tissue>
    </source>
</reference>
<dbReference type="InterPro" id="IPR014729">
    <property type="entry name" value="Rossmann-like_a/b/a_fold"/>
</dbReference>
<evidence type="ECO:0000256" key="7">
    <source>
        <dbReference type="ARBA" id="ARBA00022840"/>
    </source>
</evidence>
<evidence type="ECO:0000256" key="8">
    <source>
        <dbReference type="PROSITE-ProRule" id="PRU00886"/>
    </source>
</evidence>
<name>A0A177AV82_9BILA</name>